<dbReference type="RefSeq" id="XP_062677936.1">
    <property type="nucleotide sequence ID" value="XM_062830857.1"/>
</dbReference>
<name>A0AAE0J8J5_9PEZI</name>
<protein>
    <submittedName>
        <fullName evidence="1">Uncharacterized protein</fullName>
    </submittedName>
</protein>
<accession>A0AAE0J8J5</accession>
<sequence length="320" mass="35303">MAFHLTNHHLARPLPTFFTPADLTWNGQPIAAVPHSHLAVECNVRGLTTTGTSFDLLARLRGHLGLEVRAVPWRLQKPANYATKLEKADRKVFTVIEAVEFGGVKRGHRKTTRMFTILDEFERPFEVRVGTKGNTCTCFDKNPPRTDGVVLTNEHLLYVLRHVLACPAPLLWQGSFLPSEMEAIFTNSPFATILDRSLGLCGHRQNQQQGVCPPRGRDTCARCFKECNLGQHPQRVCQKCWCNRLHFDCFAGREGAVGATRADEASPVCFACEFPDAWHRWGSAFDNNVVGAGFAGAGAGGFVGNLGALPFHGANHDNDN</sequence>
<dbReference type="Proteomes" id="UP001278500">
    <property type="component" value="Unassembled WGS sequence"/>
</dbReference>
<organism evidence="1 2">
    <name type="scientific">Neurospora tetraspora</name>
    <dbReference type="NCBI Taxonomy" id="94610"/>
    <lineage>
        <taxon>Eukaryota</taxon>
        <taxon>Fungi</taxon>
        <taxon>Dikarya</taxon>
        <taxon>Ascomycota</taxon>
        <taxon>Pezizomycotina</taxon>
        <taxon>Sordariomycetes</taxon>
        <taxon>Sordariomycetidae</taxon>
        <taxon>Sordariales</taxon>
        <taxon>Sordariaceae</taxon>
        <taxon>Neurospora</taxon>
    </lineage>
</organism>
<evidence type="ECO:0000313" key="2">
    <source>
        <dbReference type="Proteomes" id="UP001278500"/>
    </source>
</evidence>
<dbReference type="EMBL" id="JAUEPP010000008">
    <property type="protein sequence ID" value="KAK3338485.1"/>
    <property type="molecule type" value="Genomic_DNA"/>
</dbReference>
<reference evidence="1" key="2">
    <citation type="submission" date="2023-06" db="EMBL/GenBank/DDBJ databases">
        <authorList>
            <consortium name="Lawrence Berkeley National Laboratory"/>
            <person name="Haridas S."/>
            <person name="Hensen N."/>
            <person name="Bonometti L."/>
            <person name="Westerberg I."/>
            <person name="Brannstrom I.O."/>
            <person name="Guillou S."/>
            <person name="Cros-Aarteil S."/>
            <person name="Calhoun S."/>
            <person name="Kuo A."/>
            <person name="Mondo S."/>
            <person name="Pangilinan J."/>
            <person name="Riley R."/>
            <person name="Labutti K."/>
            <person name="Andreopoulos B."/>
            <person name="Lipzen A."/>
            <person name="Chen C."/>
            <person name="Yanf M."/>
            <person name="Daum C."/>
            <person name="Ng V."/>
            <person name="Clum A."/>
            <person name="Steindorff A."/>
            <person name="Ohm R."/>
            <person name="Martin F."/>
            <person name="Silar P."/>
            <person name="Natvig D."/>
            <person name="Lalanne C."/>
            <person name="Gautier V."/>
            <person name="Ament-Velasquez S.L."/>
            <person name="Kruys A."/>
            <person name="Hutchinson M.I."/>
            <person name="Powell A.J."/>
            <person name="Barry K."/>
            <person name="Miller A.N."/>
            <person name="Grigoriev I.V."/>
            <person name="Debuchy R."/>
            <person name="Gladieux P."/>
            <person name="Thoren M.H."/>
            <person name="Johannesson H."/>
        </authorList>
    </citation>
    <scope>NUCLEOTIDE SEQUENCE</scope>
    <source>
        <strain evidence="1">CBS 560.94</strain>
    </source>
</reference>
<evidence type="ECO:0000313" key="1">
    <source>
        <dbReference type="EMBL" id="KAK3338485.1"/>
    </source>
</evidence>
<proteinExistence type="predicted"/>
<comment type="caution">
    <text evidence="1">The sequence shown here is derived from an EMBL/GenBank/DDBJ whole genome shotgun (WGS) entry which is preliminary data.</text>
</comment>
<reference evidence="1" key="1">
    <citation type="journal article" date="2023" name="Mol. Phylogenet. Evol.">
        <title>Genome-scale phylogeny and comparative genomics of the fungal order Sordariales.</title>
        <authorList>
            <person name="Hensen N."/>
            <person name="Bonometti L."/>
            <person name="Westerberg I."/>
            <person name="Brannstrom I.O."/>
            <person name="Guillou S."/>
            <person name="Cros-Aarteil S."/>
            <person name="Calhoun S."/>
            <person name="Haridas S."/>
            <person name="Kuo A."/>
            <person name="Mondo S."/>
            <person name="Pangilinan J."/>
            <person name="Riley R."/>
            <person name="LaButti K."/>
            <person name="Andreopoulos B."/>
            <person name="Lipzen A."/>
            <person name="Chen C."/>
            <person name="Yan M."/>
            <person name="Daum C."/>
            <person name="Ng V."/>
            <person name="Clum A."/>
            <person name="Steindorff A."/>
            <person name="Ohm R.A."/>
            <person name="Martin F."/>
            <person name="Silar P."/>
            <person name="Natvig D.O."/>
            <person name="Lalanne C."/>
            <person name="Gautier V."/>
            <person name="Ament-Velasquez S.L."/>
            <person name="Kruys A."/>
            <person name="Hutchinson M.I."/>
            <person name="Powell A.J."/>
            <person name="Barry K."/>
            <person name="Miller A.N."/>
            <person name="Grigoriev I.V."/>
            <person name="Debuchy R."/>
            <person name="Gladieux P."/>
            <person name="Hiltunen Thoren M."/>
            <person name="Johannesson H."/>
        </authorList>
    </citation>
    <scope>NUCLEOTIDE SEQUENCE</scope>
    <source>
        <strain evidence="1">CBS 560.94</strain>
    </source>
</reference>
<dbReference type="AlphaFoldDB" id="A0AAE0J8J5"/>
<keyword evidence="2" id="KW-1185">Reference proteome</keyword>
<dbReference type="GeneID" id="87868011"/>
<gene>
    <name evidence="1" type="ORF">B0H65DRAFT_582579</name>
</gene>